<evidence type="ECO:0000256" key="9">
    <source>
        <dbReference type="ARBA" id="ARBA00022723"/>
    </source>
</evidence>
<dbReference type="GO" id="GO:0009086">
    <property type="term" value="P:methionine biosynthetic process"/>
    <property type="evidence" value="ECO:0007669"/>
    <property type="project" value="UniProtKB-KW"/>
</dbReference>
<dbReference type="PIRSF" id="PIRSF000098">
    <property type="entry name" value="Homoser_dehydrog"/>
    <property type="match status" value="1"/>
</dbReference>
<dbReference type="Pfam" id="PF00742">
    <property type="entry name" value="Homoserine_dh"/>
    <property type="match status" value="1"/>
</dbReference>
<evidence type="ECO:0000256" key="10">
    <source>
        <dbReference type="ARBA" id="ARBA00022857"/>
    </source>
</evidence>
<evidence type="ECO:0000256" key="19">
    <source>
        <dbReference type="RuleBase" id="RU004171"/>
    </source>
</evidence>
<dbReference type="FunFam" id="3.40.50.720:FF:000062">
    <property type="entry name" value="Homoserine dehydrogenase"/>
    <property type="match status" value="1"/>
</dbReference>
<dbReference type="InterPro" id="IPR002912">
    <property type="entry name" value="ACT_dom"/>
</dbReference>
<keyword evidence="22" id="KW-1185">Reference proteome</keyword>
<dbReference type="GO" id="GO:0004412">
    <property type="term" value="F:homoserine dehydrogenase activity"/>
    <property type="evidence" value="ECO:0007669"/>
    <property type="project" value="UniProtKB-EC"/>
</dbReference>
<dbReference type="InterPro" id="IPR001342">
    <property type="entry name" value="HDH_cat"/>
</dbReference>
<evidence type="ECO:0000256" key="15">
    <source>
        <dbReference type="ARBA" id="ARBA00048841"/>
    </source>
</evidence>
<feature type="active site" description="Proton donor" evidence="16">
    <location>
        <position position="252"/>
    </location>
</feature>
<dbReference type="Gene3D" id="3.30.360.10">
    <property type="entry name" value="Dihydrodipicolinate Reductase, domain 2"/>
    <property type="match status" value="1"/>
</dbReference>
<feature type="binding site" evidence="17">
    <location>
        <position position="237"/>
    </location>
    <ligand>
        <name>L-homoserine</name>
        <dbReference type="ChEBI" id="CHEBI:57476"/>
    </ligand>
</feature>
<feature type="domain" description="ACT" evidence="20">
    <location>
        <begin position="397"/>
        <end position="472"/>
    </location>
</feature>
<dbReference type="AlphaFoldDB" id="A0A3S0KRD4"/>
<keyword evidence="8 18" id="KW-0791">Threonine biosynthesis</keyword>
<dbReference type="GO" id="GO:0050661">
    <property type="term" value="F:NADP binding"/>
    <property type="evidence" value="ECO:0007669"/>
    <property type="project" value="InterPro"/>
</dbReference>
<evidence type="ECO:0000256" key="18">
    <source>
        <dbReference type="RuleBase" id="RU000579"/>
    </source>
</evidence>
<evidence type="ECO:0000256" key="7">
    <source>
        <dbReference type="ARBA" id="ARBA00022605"/>
    </source>
</evidence>
<comment type="caution">
    <text evidence="21">The sequence shown here is derived from an EMBL/GenBank/DDBJ whole genome shotgun (WGS) entry which is preliminary data.</text>
</comment>
<comment type="similarity">
    <text evidence="4 19">Belongs to the homoserine dehydrogenase family.</text>
</comment>
<dbReference type="NCBIfam" id="NF004976">
    <property type="entry name" value="PRK06349.1"/>
    <property type="match status" value="1"/>
</dbReference>
<dbReference type="PANTHER" id="PTHR43331:SF1">
    <property type="entry name" value="HOMOSERINE DEHYDROGENASE"/>
    <property type="match status" value="1"/>
</dbReference>
<dbReference type="Proteomes" id="UP000271374">
    <property type="component" value="Unassembled WGS sequence"/>
</dbReference>
<dbReference type="Pfam" id="PF01842">
    <property type="entry name" value="ACT"/>
    <property type="match status" value="1"/>
</dbReference>
<evidence type="ECO:0000256" key="3">
    <source>
        <dbReference type="ARBA" id="ARBA00005062"/>
    </source>
</evidence>
<dbReference type="GO" id="GO:0009088">
    <property type="term" value="P:threonine biosynthetic process"/>
    <property type="evidence" value="ECO:0007669"/>
    <property type="project" value="UniProtKB-UniPathway"/>
</dbReference>
<keyword evidence="11 18" id="KW-0560">Oxidoreductase</keyword>
<evidence type="ECO:0000256" key="5">
    <source>
        <dbReference type="ARBA" id="ARBA00013213"/>
    </source>
</evidence>
<dbReference type="PANTHER" id="PTHR43331">
    <property type="entry name" value="HOMOSERINE DEHYDROGENASE"/>
    <property type="match status" value="1"/>
</dbReference>
<dbReference type="InterPro" id="IPR036291">
    <property type="entry name" value="NAD(P)-bd_dom_sf"/>
</dbReference>
<evidence type="ECO:0000256" key="6">
    <source>
        <dbReference type="ARBA" id="ARBA00013376"/>
    </source>
</evidence>
<evidence type="ECO:0000256" key="13">
    <source>
        <dbReference type="ARBA" id="ARBA00023053"/>
    </source>
</evidence>
<gene>
    <name evidence="21" type="ORF">EKG37_00465</name>
</gene>
<dbReference type="SUPFAM" id="SSF55347">
    <property type="entry name" value="Glyceraldehyde-3-phosphate dehydrogenase-like, C-terminal domain"/>
    <property type="match status" value="1"/>
</dbReference>
<keyword evidence="14 18" id="KW-0486">Methionine biosynthesis</keyword>
<dbReference type="UniPathway" id="UPA00050">
    <property type="reaction ID" value="UER00063"/>
</dbReference>
<evidence type="ECO:0000256" key="1">
    <source>
        <dbReference type="ARBA" id="ARBA00001920"/>
    </source>
</evidence>
<dbReference type="OrthoDB" id="9808167at2"/>
<dbReference type="Pfam" id="PF03447">
    <property type="entry name" value="NAD_binding_3"/>
    <property type="match status" value="1"/>
</dbReference>
<comment type="pathway">
    <text evidence="3 18">Amino-acid biosynthesis; L-methionine biosynthesis via de novo pathway; L-homoserine from L-aspartate: step 3/3.</text>
</comment>
<proteinExistence type="inferred from homology"/>
<dbReference type="EMBL" id="RXNT01000001">
    <property type="protein sequence ID" value="RTR36066.1"/>
    <property type="molecule type" value="Genomic_DNA"/>
</dbReference>
<dbReference type="InterPro" id="IPR016204">
    <property type="entry name" value="HDH"/>
</dbReference>
<comment type="catalytic activity">
    <reaction evidence="15">
        <text>L-homoserine + NADP(+) = L-aspartate 4-semialdehyde + NADPH + H(+)</text>
        <dbReference type="Rhea" id="RHEA:15761"/>
        <dbReference type="ChEBI" id="CHEBI:15378"/>
        <dbReference type="ChEBI" id="CHEBI:57476"/>
        <dbReference type="ChEBI" id="CHEBI:57783"/>
        <dbReference type="ChEBI" id="CHEBI:58349"/>
        <dbReference type="ChEBI" id="CHEBI:537519"/>
        <dbReference type="EC" id="1.1.1.3"/>
    </reaction>
    <physiologicalReaction direction="right-to-left" evidence="15">
        <dbReference type="Rhea" id="RHEA:15763"/>
    </physiologicalReaction>
</comment>
<keyword evidence="13" id="KW-0915">Sodium</keyword>
<evidence type="ECO:0000259" key="20">
    <source>
        <dbReference type="PROSITE" id="PS51671"/>
    </source>
</evidence>
<evidence type="ECO:0000256" key="16">
    <source>
        <dbReference type="PIRSR" id="PIRSR000098-1"/>
    </source>
</evidence>
<feature type="binding site" evidence="17">
    <location>
        <begin position="56"/>
        <end position="63"/>
    </location>
    <ligand>
        <name>NADP(+)</name>
        <dbReference type="ChEBI" id="CHEBI:58349"/>
    </ligand>
</feature>
<comment type="pathway">
    <text evidence="2 18">Amino-acid biosynthesis; L-threonine biosynthesis; L-threonine from L-aspartate: step 3/5.</text>
</comment>
<reference evidence="21 22" key="1">
    <citation type="submission" date="2018-12" db="EMBL/GenBank/DDBJ databases">
        <title>Bacillus yapensis draft genome sequence.</title>
        <authorList>
            <person name="Yu L."/>
            <person name="Xu X."/>
            <person name="Tang X."/>
        </authorList>
    </citation>
    <scope>NUCLEOTIDE SEQUENCE [LARGE SCALE GENOMIC DNA]</scope>
    <source>
        <strain evidence="21 22">XXST-01</strain>
    </source>
</reference>
<evidence type="ECO:0000256" key="2">
    <source>
        <dbReference type="ARBA" id="ARBA00005056"/>
    </source>
</evidence>
<keyword evidence="12" id="KW-0520">NAD</keyword>
<keyword evidence="9" id="KW-0479">Metal-binding</keyword>
<evidence type="ECO:0000256" key="8">
    <source>
        <dbReference type="ARBA" id="ARBA00022697"/>
    </source>
</evidence>
<dbReference type="Gene3D" id="3.30.70.260">
    <property type="match status" value="1"/>
</dbReference>
<dbReference type="InterPro" id="IPR019811">
    <property type="entry name" value="HDH_CS"/>
</dbReference>
<dbReference type="EC" id="1.1.1.3" evidence="5 18"/>
<evidence type="ECO:0000256" key="11">
    <source>
        <dbReference type="ARBA" id="ARBA00023002"/>
    </source>
</evidence>
<dbReference type="PROSITE" id="PS01042">
    <property type="entry name" value="HOMOSER_DHGENASE"/>
    <property type="match status" value="1"/>
</dbReference>
<dbReference type="SUPFAM" id="SSF55021">
    <property type="entry name" value="ACT-like"/>
    <property type="match status" value="1"/>
</dbReference>
<name>A0A3S0KRD4_9BACI</name>
<evidence type="ECO:0000256" key="17">
    <source>
        <dbReference type="PIRSR" id="PIRSR000098-2"/>
    </source>
</evidence>
<dbReference type="PROSITE" id="PS51671">
    <property type="entry name" value="ACT"/>
    <property type="match status" value="1"/>
</dbReference>
<dbReference type="UniPathway" id="UPA00051">
    <property type="reaction ID" value="UER00465"/>
</dbReference>
<protein>
    <recommendedName>
        <fullName evidence="6 18">Homoserine dehydrogenase</fullName>
        <ecNumber evidence="5 18">1.1.1.3</ecNumber>
    </recommendedName>
</protein>
<accession>A0A3S0KRD4</accession>
<keyword evidence="10 17" id="KW-0521">NADP</keyword>
<dbReference type="InterPro" id="IPR005106">
    <property type="entry name" value="Asp/hSer_DH_NAD-bd"/>
</dbReference>
<evidence type="ECO:0000313" key="21">
    <source>
        <dbReference type="EMBL" id="RTR36066.1"/>
    </source>
</evidence>
<evidence type="ECO:0000256" key="4">
    <source>
        <dbReference type="ARBA" id="ARBA00006753"/>
    </source>
</evidence>
<dbReference type="Gene3D" id="3.40.50.720">
    <property type="entry name" value="NAD(P)-binding Rossmann-like Domain"/>
    <property type="match status" value="1"/>
</dbReference>
<evidence type="ECO:0000313" key="22">
    <source>
        <dbReference type="Proteomes" id="UP000271374"/>
    </source>
</evidence>
<dbReference type="FunFam" id="3.30.360.10:FF:000005">
    <property type="entry name" value="Homoserine dehydrogenase"/>
    <property type="match status" value="1"/>
</dbReference>
<comment type="cofactor">
    <cofactor evidence="1">
        <name>a metal cation</name>
        <dbReference type="ChEBI" id="CHEBI:25213"/>
    </cofactor>
</comment>
<feature type="binding site" evidence="17">
    <location>
        <position position="152"/>
    </location>
    <ligand>
        <name>NADPH</name>
        <dbReference type="ChEBI" id="CHEBI:57783"/>
    </ligand>
</feature>
<dbReference type="GO" id="GO:0046872">
    <property type="term" value="F:metal ion binding"/>
    <property type="evidence" value="ECO:0007669"/>
    <property type="project" value="UniProtKB-KW"/>
</dbReference>
<organism evidence="21 22">
    <name type="scientific">Bacillus yapensis</name>
    <dbReference type="NCBI Taxonomy" id="2492960"/>
    <lineage>
        <taxon>Bacteria</taxon>
        <taxon>Bacillati</taxon>
        <taxon>Bacillota</taxon>
        <taxon>Bacilli</taxon>
        <taxon>Bacillales</taxon>
        <taxon>Bacillaceae</taxon>
        <taxon>Bacillus</taxon>
    </lineage>
</organism>
<keyword evidence="7 18" id="KW-0028">Amino-acid biosynthesis</keyword>
<evidence type="ECO:0000256" key="12">
    <source>
        <dbReference type="ARBA" id="ARBA00023027"/>
    </source>
</evidence>
<dbReference type="SUPFAM" id="SSF51735">
    <property type="entry name" value="NAD(P)-binding Rossmann-fold domains"/>
    <property type="match status" value="1"/>
</dbReference>
<evidence type="ECO:0000256" key="14">
    <source>
        <dbReference type="ARBA" id="ARBA00023167"/>
    </source>
</evidence>
<sequence length="479" mass="52836">MKHKGLSDYIIGFIWKITIVKKAYTFYNVYYEKTVVFLERTQQGGIELEAISIGLLGLGTVGTGVVKIIEDHQDKLMHQIGCPIKINKVLVKDLTKERAVEIAPELLTTNAKDVIDNPEIDVIIEVMGGVDETRNYLLQALKNKKHVVTANKDLMALYGSELLSVAVENSCDLFYEASVAGGIPILRSLVDGLSSDHITKMMGIVNGTTNFILTKMTKQGSAYEEVLKEAQRLGYAETDPTSDVEGLDAARKMVILATLGFSMKIDLDDVRVQGITNITEEDLKYAKQLGYTMKLIGMAQIEDDKVEVSVQPTLLGETHPLAAVNNEYNAVYVYGEAVGETMFYGPGAGSLPTATSIVSDLVVVLKNMVLGVNGKSIISPQFEKRMKEPNEIRSKYFLRLHVIDEVGVFANITSIFTNHGVSFEKILQLPVKEKGLSELVVVTHSTSLQDYEKILVELEDLPSVQHIKSSYRVEGNGHS</sequence>
<dbReference type="CDD" id="cd04881">
    <property type="entry name" value="ACT_HSDH-Hom"/>
    <property type="match status" value="1"/>
</dbReference>
<dbReference type="InterPro" id="IPR045865">
    <property type="entry name" value="ACT-like_dom_sf"/>
</dbReference>